<reference evidence="1" key="1">
    <citation type="journal article" date="2014" name="Genome Biol. Evol.">
        <title>Pangenome evidence for extensive interdomain horizontal transfer affecting lineage core and shell genes in uncultured planktonic thaumarchaeota and euryarchaeota.</title>
        <authorList>
            <person name="Deschamps P."/>
            <person name="Zivanovic Y."/>
            <person name="Moreira D."/>
            <person name="Rodriguez-Valera F."/>
            <person name="Lopez-Garcia P."/>
        </authorList>
    </citation>
    <scope>NUCLEOTIDE SEQUENCE</scope>
</reference>
<protein>
    <submittedName>
        <fullName evidence="1">Uncharacterized protein</fullName>
    </submittedName>
</protein>
<dbReference type="AlphaFoldDB" id="A0A075HZ72"/>
<evidence type="ECO:0000313" key="1">
    <source>
        <dbReference type="EMBL" id="AIF20845.1"/>
    </source>
</evidence>
<organism evidence="1">
    <name type="scientific">uncultured marine thaumarchaeote KM3_95_D02</name>
    <dbReference type="NCBI Taxonomy" id="1456347"/>
    <lineage>
        <taxon>Archaea</taxon>
        <taxon>Nitrososphaerota</taxon>
        <taxon>environmental samples</taxon>
    </lineage>
</organism>
<name>A0A075HZ72_9ARCH</name>
<dbReference type="EMBL" id="KF901177">
    <property type="protein sequence ID" value="AIF20845.1"/>
    <property type="molecule type" value="Genomic_DNA"/>
</dbReference>
<sequence length="131" mass="15333">MHQPKVSHDTVRAFNDIMSDKQSRNEFLQNSDTYKNHTNLTKTLVKGKDGKDIEPVFTVDQLRKEENNRIATLPFLGAKAKDPKKFVENALRELNRIDLNRVPKNNKVFKDTLQKIREKLEKLEKESRKSN</sequence>
<proteinExistence type="predicted"/>
<accession>A0A075HZ72</accession>